<dbReference type="EMBL" id="JAYGIM010000014">
    <property type="protein sequence ID" value="MEA5428478.1"/>
    <property type="molecule type" value="Genomic_DNA"/>
</dbReference>
<gene>
    <name evidence="2" type="ORF">VB798_17945</name>
</gene>
<keyword evidence="1" id="KW-0812">Transmembrane</keyword>
<evidence type="ECO:0000256" key="1">
    <source>
        <dbReference type="SAM" id="Phobius"/>
    </source>
</evidence>
<sequence>MKKEKEEQKRLFHQWYLFALSSSGFIVIVYIFLHIIFEGKEIKALSPEQFTSINAIISKTDSESAINKKTAVKIGIKDYLKVNLLVGLNEDEEASKVIDSLVDKNSLEYLVLVLPSYPFEVRSFFWMKGFKAYAELFFWIWFGVLSSVLYTVVNAHNVGKFSSKLIYDHIAKLFYAPPVSFILYFSSNLLIGQNLISLDKISNNSIVFVFILGFFSGRAIELLNRLKDVIIPLNGVQNTNNQAEVLKEEIANLSGNIIIGDNTLKELSLENCEVKLTNKNIVSNIYTTKTDKEGFFEFTNIPVGIYQISADLLDDKGFNMGMKQHLVIEKASDFENKPLHLVLNKQP</sequence>
<dbReference type="Gene3D" id="2.60.40.10">
    <property type="entry name" value="Immunoglobulins"/>
    <property type="match status" value="1"/>
</dbReference>
<keyword evidence="3" id="KW-1185">Reference proteome</keyword>
<protein>
    <submittedName>
        <fullName evidence="2">Carboxypeptidase-like regulatory domain-containing protein</fullName>
    </submittedName>
</protein>
<evidence type="ECO:0000313" key="2">
    <source>
        <dbReference type="EMBL" id="MEA5428478.1"/>
    </source>
</evidence>
<feature type="transmembrane region" description="Helical" evidence="1">
    <location>
        <begin position="203"/>
        <end position="220"/>
    </location>
</feature>
<feature type="transmembrane region" description="Helical" evidence="1">
    <location>
        <begin position="173"/>
        <end position="191"/>
    </location>
</feature>
<organism evidence="2 3">
    <name type="scientific">Arcicella lustrica</name>
    <dbReference type="NCBI Taxonomy" id="2984196"/>
    <lineage>
        <taxon>Bacteria</taxon>
        <taxon>Pseudomonadati</taxon>
        <taxon>Bacteroidota</taxon>
        <taxon>Cytophagia</taxon>
        <taxon>Cytophagales</taxon>
        <taxon>Flectobacillaceae</taxon>
        <taxon>Arcicella</taxon>
    </lineage>
</organism>
<reference evidence="2 3" key="1">
    <citation type="submission" date="2023-12" db="EMBL/GenBank/DDBJ databases">
        <title>Novel species of the genus Arcicella isolated from rivers.</title>
        <authorList>
            <person name="Lu H."/>
        </authorList>
    </citation>
    <scope>NUCLEOTIDE SEQUENCE [LARGE SCALE GENOMIC DNA]</scope>
    <source>
        <strain evidence="2 3">DC25W</strain>
    </source>
</reference>
<dbReference type="RefSeq" id="WP_323260846.1">
    <property type="nucleotide sequence ID" value="NZ_JAYGIM010000014.1"/>
</dbReference>
<keyword evidence="1" id="KW-1133">Transmembrane helix</keyword>
<keyword evidence="1" id="KW-0472">Membrane</keyword>
<feature type="transmembrane region" description="Helical" evidence="1">
    <location>
        <begin position="15"/>
        <end position="37"/>
    </location>
</feature>
<evidence type="ECO:0000313" key="3">
    <source>
        <dbReference type="Proteomes" id="UP001302222"/>
    </source>
</evidence>
<accession>A0ABU5SMD7</accession>
<dbReference type="Proteomes" id="UP001302222">
    <property type="component" value="Unassembled WGS sequence"/>
</dbReference>
<dbReference type="InterPro" id="IPR013783">
    <property type="entry name" value="Ig-like_fold"/>
</dbReference>
<name>A0ABU5SMD7_9BACT</name>
<proteinExistence type="predicted"/>
<comment type="caution">
    <text evidence="2">The sequence shown here is derived from an EMBL/GenBank/DDBJ whole genome shotgun (WGS) entry which is preliminary data.</text>
</comment>
<feature type="transmembrane region" description="Helical" evidence="1">
    <location>
        <begin position="132"/>
        <end position="153"/>
    </location>
</feature>
<dbReference type="SUPFAM" id="SSF49478">
    <property type="entry name" value="Cna protein B-type domain"/>
    <property type="match status" value="1"/>
</dbReference>